<proteinExistence type="predicted"/>
<sequence>MGANMENFYEAIKHLNRYSVFMYKYPLNTEQRLFINP</sequence>
<accession>A0A3B0TVC9</accession>
<dbReference type="AlphaFoldDB" id="A0A3B0TVC9"/>
<name>A0A3B0TVC9_9ZZZZ</name>
<reference evidence="1" key="1">
    <citation type="submission" date="2018-06" db="EMBL/GenBank/DDBJ databases">
        <authorList>
            <person name="Zhirakovskaya E."/>
        </authorList>
    </citation>
    <scope>NUCLEOTIDE SEQUENCE</scope>
</reference>
<dbReference type="EMBL" id="UOEP01000003">
    <property type="protein sequence ID" value="VAW12544.1"/>
    <property type="molecule type" value="Genomic_DNA"/>
</dbReference>
<gene>
    <name evidence="1" type="ORF">MNBD_BACTEROID01-1244</name>
</gene>
<protein>
    <submittedName>
        <fullName evidence="1">Uncharacterized protein</fullName>
    </submittedName>
</protein>
<organism evidence="1">
    <name type="scientific">hydrothermal vent metagenome</name>
    <dbReference type="NCBI Taxonomy" id="652676"/>
    <lineage>
        <taxon>unclassified sequences</taxon>
        <taxon>metagenomes</taxon>
        <taxon>ecological metagenomes</taxon>
    </lineage>
</organism>
<evidence type="ECO:0000313" key="1">
    <source>
        <dbReference type="EMBL" id="VAW12544.1"/>
    </source>
</evidence>